<comment type="caution">
    <text evidence="1">The sequence shown here is derived from an EMBL/GenBank/DDBJ whole genome shotgun (WGS) entry which is preliminary data.</text>
</comment>
<protein>
    <submittedName>
        <fullName evidence="1">Uncharacterized protein</fullName>
    </submittedName>
</protein>
<gene>
    <name evidence="1" type="ORF">Z043_111107</name>
</gene>
<organism evidence="1 2">
    <name type="scientific">Scleropages formosus</name>
    <name type="common">Asian bonytongue</name>
    <name type="synonym">Osteoglossum formosum</name>
    <dbReference type="NCBI Taxonomy" id="113540"/>
    <lineage>
        <taxon>Eukaryota</taxon>
        <taxon>Metazoa</taxon>
        <taxon>Chordata</taxon>
        <taxon>Craniata</taxon>
        <taxon>Vertebrata</taxon>
        <taxon>Euteleostomi</taxon>
        <taxon>Actinopterygii</taxon>
        <taxon>Neopterygii</taxon>
        <taxon>Teleostei</taxon>
        <taxon>Osteoglossocephala</taxon>
        <taxon>Osteoglossomorpha</taxon>
        <taxon>Osteoglossiformes</taxon>
        <taxon>Osteoglossidae</taxon>
        <taxon>Scleropages</taxon>
    </lineage>
</organism>
<dbReference type="AlphaFoldDB" id="A0A0P7YQM0"/>
<reference evidence="1 2" key="1">
    <citation type="submission" date="2015-08" db="EMBL/GenBank/DDBJ databases">
        <title>The genome of the Asian arowana (Scleropages formosus).</title>
        <authorList>
            <person name="Tan M.H."/>
            <person name="Gan H.M."/>
            <person name="Croft L.J."/>
            <person name="Austin C.M."/>
        </authorList>
    </citation>
    <scope>NUCLEOTIDE SEQUENCE [LARGE SCALE GENOMIC DNA]</scope>
    <source>
        <strain evidence="1">Aro1</strain>
    </source>
</reference>
<accession>A0A0P7YQM0</accession>
<dbReference type="Proteomes" id="UP000034805">
    <property type="component" value="Unassembled WGS sequence"/>
</dbReference>
<proteinExistence type="predicted"/>
<dbReference type="EMBL" id="JARO02003639">
    <property type="protein sequence ID" value="KPP70092.1"/>
    <property type="molecule type" value="Genomic_DNA"/>
</dbReference>
<feature type="non-terminal residue" evidence="1">
    <location>
        <position position="64"/>
    </location>
</feature>
<name>A0A0P7YQM0_SCLFO</name>
<evidence type="ECO:0000313" key="1">
    <source>
        <dbReference type="EMBL" id="KPP70092.1"/>
    </source>
</evidence>
<evidence type="ECO:0000313" key="2">
    <source>
        <dbReference type="Proteomes" id="UP000034805"/>
    </source>
</evidence>
<sequence length="64" mass="6952">MANNSYSGVKNSMAETNHEGDFGCSLKELCNLMELRGTEGLHKIEESYGGVQGLCTRLKSSPVE</sequence>